<sequence length="526" mass="56536">MLLVGLPLLILAAHVRAQAQWRWPNAQLDALDHARWDQNGYNALGIATHITPCDKWLSDRFTGRENAADFIRTAFHDVATFDQSTGLGGLDASIRFVEEQSRPENPGDGFDRAFSRLKPTASRHVSLADIVALGLVYSVENCGGPEIPFRGGRVDASEPNVPGVPEPHQDLPSHIAAFSRLGFTQEEMIGLVACGHTIGGVQNSAFPNLVPKLNDPKNTQSSTHFDSTDFNFDNTVATEYISGTTTNPLVVAANDTMNSDKRIFAADGNVTMSAFARSPELFADTCAKLFARMINIVPRDVEAGMTDIVQPLSVRPHGVSVVHDVDAKVLSLSGEVRLWSTANSSVQLAVARKDGAAPLIFNATHSDSMKSSAAGGRYNFTWYGFAAALPLADAPEEVKFWFIVDGKTEDQGGAAYAIQRDVVHSSTSCRTASFDKARWDVVVRSGTLVAKVFLEVDSSDSTGKPVVSSTELALRIPGAAYDIWSVTLPPSMGSNLNVAALLMDGSTIPGFGKRSIWSLPACTDVI</sequence>
<dbReference type="GO" id="GO:0042744">
    <property type="term" value="P:hydrogen peroxide catabolic process"/>
    <property type="evidence" value="ECO:0007669"/>
    <property type="project" value="TreeGrafter"/>
</dbReference>
<keyword evidence="4" id="KW-0349">Heme</keyword>
<gene>
    <name evidence="10" type="ORF">EXIGLDRAFT_729161</name>
</gene>
<evidence type="ECO:0000313" key="10">
    <source>
        <dbReference type="EMBL" id="KZV97982.1"/>
    </source>
</evidence>
<evidence type="ECO:0000313" key="11">
    <source>
        <dbReference type="Proteomes" id="UP000077266"/>
    </source>
</evidence>
<protein>
    <recommendedName>
        <fullName evidence="8">Peroxidase</fullName>
        <ecNumber evidence="8">1.11.1.-</ecNumber>
    </recommendedName>
</protein>
<dbReference type="Pfam" id="PF00141">
    <property type="entry name" value="peroxidase"/>
    <property type="match status" value="1"/>
</dbReference>
<evidence type="ECO:0000256" key="8">
    <source>
        <dbReference type="RuleBase" id="RU363051"/>
    </source>
</evidence>
<keyword evidence="7" id="KW-0408">Iron</keyword>
<comment type="function">
    <text evidence="1">Destroys radicals which are normally produced within the cells and which are toxic to biological systems.</text>
</comment>
<dbReference type="PRINTS" id="PR00458">
    <property type="entry name" value="PEROXIDASE"/>
</dbReference>
<evidence type="ECO:0000256" key="4">
    <source>
        <dbReference type="ARBA" id="ARBA00022617"/>
    </source>
</evidence>
<dbReference type="STRING" id="1314781.A0A165LKS9"/>
<dbReference type="Gene3D" id="1.10.420.10">
    <property type="entry name" value="Peroxidase, domain 2"/>
    <property type="match status" value="1"/>
</dbReference>
<dbReference type="InParanoid" id="A0A165LKS9"/>
<dbReference type="AlphaFoldDB" id="A0A165LKS9"/>
<name>A0A165LKS9_EXIGL</name>
<dbReference type="InterPro" id="IPR002016">
    <property type="entry name" value="Haem_peroxidase"/>
</dbReference>
<comment type="similarity">
    <text evidence="2">Belongs to the peroxidase family. Cytochrome c peroxidase subfamily.</text>
</comment>
<dbReference type="GO" id="GO:0046872">
    <property type="term" value="F:metal ion binding"/>
    <property type="evidence" value="ECO:0007669"/>
    <property type="project" value="UniProtKB-UniRule"/>
</dbReference>
<dbReference type="PANTHER" id="PTHR31356">
    <property type="entry name" value="THYLAKOID LUMENAL 29 KDA PROTEIN, CHLOROPLASTIC-RELATED"/>
    <property type="match status" value="1"/>
</dbReference>
<dbReference type="SUPFAM" id="SSF48113">
    <property type="entry name" value="Heme-dependent peroxidases"/>
    <property type="match status" value="1"/>
</dbReference>
<dbReference type="Proteomes" id="UP000077266">
    <property type="component" value="Unassembled WGS sequence"/>
</dbReference>
<keyword evidence="11" id="KW-1185">Reference proteome</keyword>
<keyword evidence="8" id="KW-0732">Signal</keyword>
<dbReference type="PROSITE" id="PS50873">
    <property type="entry name" value="PEROXIDASE_4"/>
    <property type="match status" value="1"/>
</dbReference>
<dbReference type="GO" id="GO:0004601">
    <property type="term" value="F:peroxidase activity"/>
    <property type="evidence" value="ECO:0007669"/>
    <property type="project" value="UniProtKB-KW"/>
</dbReference>
<dbReference type="EC" id="1.11.1.-" evidence="8"/>
<evidence type="ECO:0000256" key="7">
    <source>
        <dbReference type="ARBA" id="ARBA00023004"/>
    </source>
</evidence>
<keyword evidence="6 8" id="KW-0560">Oxidoreductase</keyword>
<dbReference type="Gene3D" id="1.10.520.10">
    <property type="match status" value="1"/>
</dbReference>
<keyword evidence="3 8" id="KW-0575">Peroxidase</keyword>
<dbReference type="PRINTS" id="PR00459">
    <property type="entry name" value="ASPEROXIDASE"/>
</dbReference>
<evidence type="ECO:0000256" key="6">
    <source>
        <dbReference type="ARBA" id="ARBA00023002"/>
    </source>
</evidence>
<accession>A0A165LKS9</accession>
<feature type="chain" id="PRO_5007748480" description="Peroxidase" evidence="8">
    <location>
        <begin position="18"/>
        <end position="526"/>
    </location>
</feature>
<feature type="signal peptide" evidence="8">
    <location>
        <begin position="1"/>
        <end position="17"/>
    </location>
</feature>
<evidence type="ECO:0000256" key="2">
    <source>
        <dbReference type="ARBA" id="ARBA00005997"/>
    </source>
</evidence>
<evidence type="ECO:0000256" key="1">
    <source>
        <dbReference type="ARBA" id="ARBA00003917"/>
    </source>
</evidence>
<evidence type="ECO:0000256" key="3">
    <source>
        <dbReference type="ARBA" id="ARBA00022559"/>
    </source>
</evidence>
<evidence type="ECO:0000259" key="9">
    <source>
        <dbReference type="PROSITE" id="PS50873"/>
    </source>
</evidence>
<organism evidence="10 11">
    <name type="scientific">Exidia glandulosa HHB12029</name>
    <dbReference type="NCBI Taxonomy" id="1314781"/>
    <lineage>
        <taxon>Eukaryota</taxon>
        <taxon>Fungi</taxon>
        <taxon>Dikarya</taxon>
        <taxon>Basidiomycota</taxon>
        <taxon>Agaricomycotina</taxon>
        <taxon>Agaricomycetes</taxon>
        <taxon>Auriculariales</taxon>
        <taxon>Exidiaceae</taxon>
        <taxon>Exidia</taxon>
    </lineage>
</organism>
<dbReference type="EMBL" id="KV425923">
    <property type="protein sequence ID" value="KZV97982.1"/>
    <property type="molecule type" value="Genomic_DNA"/>
</dbReference>
<dbReference type="InterPro" id="IPR002207">
    <property type="entry name" value="Peroxidase_I"/>
</dbReference>
<dbReference type="OrthoDB" id="5985073at2759"/>
<dbReference type="PANTHER" id="PTHR31356:SF53">
    <property type="entry name" value="HEME PEROXIDASE"/>
    <property type="match status" value="1"/>
</dbReference>
<proteinExistence type="inferred from homology"/>
<reference evidence="10 11" key="1">
    <citation type="journal article" date="2016" name="Mol. Biol. Evol.">
        <title>Comparative Genomics of Early-Diverging Mushroom-Forming Fungi Provides Insights into the Origins of Lignocellulose Decay Capabilities.</title>
        <authorList>
            <person name="Nagy L.G."/>
            <person name="Riley R."/>
            <person name="Tritt A."/>
            <person name="Adam C."/>
            <person name="Daum C."/>
            <person name="Floudas D."/>
            <person name="Sun H."/>
            <person name="Yadav J.S."/>
            <person name="Pangilinan J."/>
            <person name="Larsson K.H."/>
            <person name="Matsuura K."/>
            <person name="Barry K."/>
            <person name="Labutti K."/>
            <person name="Kuo R."/>
            <person name="Ohm R.A."/>
            <person name="Bhattacharya S.S."/>
            <person name="Shirouzu T."/>
            <person name="Yoshinaga Y."/>
            <person name="Martin F.M."/>
            <person name="Grigoriev I.V."/>
            <person name="Hibbett D.S."/>
        </authorList>
    </citation>
    <scope>NUCLEOTIDE SEQUENCE [LARGE SCALE GENOMIC DNA]</scope>
    <source>
        <strain evidence="10 11">HHB12029</strain>
    </source>
</reference>
<keyword evidence="5" id="KW-0479">Metal-binding</keyword>
<dbReference type="GO" id="GO:0034599">
    <property type="term" value="P:cellular response to oxidative stress"/>
    <property type="evidence" value="ECO:0007669"/>
    <property type="project" value="InterPro"/>
</dbReference>
<dbReference type="GO" id="GO:0000302">
    <property type="term" value="P:response to reactive oxygen species"/>
    <property type="evidence" value="ECO:0007669"/>
    <property type="project" value="TreeGrafter"/>
</dbReference>
<evidence type="ECO:0000256" key="5">
    <source>
        <dbReference type="ARBA" id="ARBA00022723"/>
    </source>
</evidence>
<dbReference type="InterPro" id="IPR010255">
    <property type="entry name" value="Haem_peroxidase_sf"/>
</dbReference>
<feature type="domain" description="Plant heme peroxidase family profile" evidence="9">
    <location>
        <begin position="67"/>
        <end position="337"/>
    </location>
</feature>
<dbReference type="GO" id="GO:0020037">
    <property type="term" value="F:heme binding"/>
    <property type="evidence" value="ECO:0007669"/>
    <property type="project" value="UniProtKB-UniRule"/>
</dbReference>
<dbReference type="InterPro" id="IPR044831">
    <property type="entry name" value="Ccp1-like"/>
</dbReference>